<protein>
    <submittedName>
        <fullName evidence="1">Uncharacterized protein</fullName>
    </submittedName>
</protein>
<gene>
    <name evidence="1" type="ORF">AG4045_005100</name>
</gene>
<comment type="caution">
    <text evidence="1">The sequence shown here is derived from an EMBL/GenBank/DDBJ whole genome shotgun (WGS) entry which is preliminary data.</text>
</comment>
<sequence length="107" mass="12244">MARLPFPYYMEDISMTIRLVVSANGIKINTVRSAFEKSLRARLIKTNPNSDIDCVRKFGSLFAEDIPIRALEEMKLEQFKARICAVSNLFNLSYPLCSCILHWNLGD</sequence>
<keyword evidence="2" id="KW-1185">Reference proteome</keyword>
<accession>A0A6L5BAA5</accession>
<evidence type="ECO:0000313" key="2">
    <source>
        <dbReference type="Proteomes" id="UP000593563"/>
    </source>
</evidence>
<dbReference type="SUPFAM" id="SSF54626">
    <property type="entry name" value="Chalcone isomerase"/>
    <property type="match status" value="1"/>
</dbReference>
<dbReference type="EMBL" id="WRXP01002517">
    <property type="protein sequence ID" value="KAF1001787.1"/>
    <property type="molecule type" value="Genomic_DNA"/>
</dbReference>
<dbReference type="InterPro" id="IPR036298">
    <property type="entry name" value="Chalcone_isomerase_sf"/>
</dbReference>
<dbReference type="PANTHER" id="PTHR47284:SF3">
    <property type="entry name" value="FATTY-ACID-BINDING PROTEIN 2"/>
    <property type="match status" value="1"/>
</dbReference>
<dbReference type="Gene3D" id="3.50.70.10">
    <property type="match status" value="1"/>
</dbReference>
<dbReference type="GO" id="GO:0005504">
    <property type="term" value="F:fatty acid binding"/>
    <property type="evidence" value="ECO:0007669"/>
    <property type="project" value="TreeGrafter"/>
</dbReference>
<dbReference type="GO" id="GO:0009570">
    <property type="term" value="C:chloroplast stroma"/>
    <property type="evidence" value="ECO:0007669"/>
    <property type="project" value="TreeGrafter"/>
</dbReference>
<dbReference type="GO" id="GO:0016872">
    <property type="term" value="F:intramolecular lyase activity"/>
    <property type="evidence" value="ECO:0007669"/>
    <property type="project" value="InterPro"/>
</dbReference>
<proteinExistence type="predicted"/>
<reference evidence="1" key="1">
    <citation type="submission" date="2020-01" db="EMBL/GenBank/DDBJ databases">
        <title>The Celery Genome Sequence Reveals Sequential Paleo-tetraploidization, Resistance Gene Elimination, Karyotype Evolution, and Functional Innovation in Apiales.</title>
        <authorList>
            <person name="Song X."/>
        </authorList>
    </citation>
    <scope>NUCLEOTIDE SEQUENCE</scope>
    <source>
        <tissue evidence="1">Leaf</tissue>
    </source>
</reference>
<dbReference type="Proteomes" id="UP000593563">
    <property type="component" value="Unassembled WGS sequence"/>
</dbReference>
<dbReference type="InterPro" id="IPR016088">
    <property type="entry name" value="Chalcone_isomerase_3-sand"/>
</dbReference>
<dbReference type="PANTHER" id="PTHR47284">
    <property type="entry name" value="FATTY-ACID-BINDING PROTEIN 2"/>
    <property type="match status" value="1"/>
</dbReference>
<name>A0A6L5BAA5_APIGR</name>
<dbReference type="AlphaFoldDB" id="A0A6L5BAA5"/>
<evidence type="ECO:0000313" key="1">
    <source>
        <dbReference type="EMBL" id="KAF1001787.1"/>
    </source>
</evidence>
<organism evidence="1 2">
    <name type="scientific">Apium graveolens</name>
    <name type="common">Celery</name>
    <dbReference type="NCBI Taxonomy" id="4045"/>
    <lineage>
        <taxon>Eukaryota</taxon>
        <taxon>Viridiplantae</taxon>
        <taxon>Streptophyta</taxon>
        <taxon>Embryophyta</taxon>
        <taxon>Tracheophyta</taxon>
        <taxon>Spermatophyta</taxon>
        <taxon>Magnoliopsida</taxon>
        <taxon>eudicotyledons</taxon>
        <taxon>Gunneridae</taxon>
        <taxon>Pentapetalae</taxon>
        <taxon>asterids</taxon>
        <taxon>campanulids</taxon>
        <taxon>Apiales</taxon>
        <taxon>Apiaceae</taxon>
        <taxon>Apioideae</taxon>
        <taxon>apioid superclade</taxon>
        <taxon>Apieae</taxon>
        <taxon>Apium</taxon>
    </lineage>
</organism>